<evidence type="ECO:0000313" key="7">
    <source>
        <dbReference type="EMBL" id="RIE00073.1"/>
    </source>
</evidence>
<comment type="caution">
    <text evidence="7">The sequence shown here is derived from an EMBL/GenBank/DDBJ whole genome shotgun (WGS) entry which is preliminary data.</text>
</comment>
<dbReference type="InterPro" id="IPR023801">
    <property type="entry name" value="His_deacetylse_dom"/>
</dbReference>
<dbReference type="GO" id="GO:0004407">
    <property type="term" value="F:histone deacetylase activity"/>
    <property type="evidence" value="ECO:0007669"/>
    <property type="project" value="TreeGrafter"/>
</dbReference>
<comment type="similarity">
    <text evidence="2">Belongs to the histone deacetylase family.</text>
</comment>
<dbReference type="GO" id="GO:0040029">
    <property type="term" value="P:epigenetic regulation of gene expression"/>
    <property type="evidence" value="ECO:0007669"/>
    <property type="project" value="TreeGrafter"/>
</dbReference>
<dbReference type="InterPro" id="IPR001763">
    <property type="entry name" value="Rhodanese-like_dom"/>
</dbReference>
<proteinExistence type="inferred from homology"/>
<keyword evidence="5" id="KW-0862">Zinc</keyword>
<organism evidence="7 8">
    <name type="scientific">Simplicispira hankyongi</name>
    <dbReference type="NCBI Taxonomy" id="2315688"/>
    <lineage>
        <taxon>Bacteria</taxon>
        <taxon>Pseudomonadati</taxon>
        <taxon>Pseudomonadota</taxon>
        <taxon>Betaproteobacteria</taxon>
        <taxon>Burkholderiales</taxon>
        <taxon>Comamonadaceae</taxon>
        <taxon>Simplicispira</taxon>
    </lineage>
</organism>
<sequence>MIAYWNPLHAGHAPAHEIFRGDKVACFETPARADFVLSALQGAGHELREPDQDGASALAQIHGDRYLDFLRTAWSQWLSLDPQNEQRQPFPSVWPVRSLRSDIEPVNFVARLGLYSMDNGSPLAHGTWAAAREGVDVAASAAHAVAQGARAAFCVSRPPGHHAGRDFMGGYCFLNNAAIAAQTLRNLEFERVAVLDVDYHHGNGTQSIFYERSDVFFASIHGDPLTEYPFYLGYADETGEGEGAGCNLNLPLPAGSSVAAWFEALEIACKRLGKWGATALVVSLGLDTFEGDPISHFALTAGDFVRLGERLARLGLPTVFVLEGGYAAAELGHNALCVVNGFEAVAGAA</sequence>
<dbReference type="AlphaFoldDB" id="A0A398CBC3"/>
<dbReference type="RefSeq" id="WP_119108515.1">
    <property type="nucleotide sequence ID" value="NZ_QXJC01000001.1"/>
</dbReference>
<feature type="domain" description="Rhodanese" evidence="6">
    <location>
        <begin position="306"/>
        <end position="338"/>
    </location>
</feature>
<keyword evidence="8" id="KW-1185">Reference proteome</keyword>
<gene>
    <name evidence="7" type="ORF">D3F03_02050</name>
</gene>
<evidence type="ECO:0000259" key="6">
    <source>
        <dbReference type="PROSITE" id="PS50206"/>
    </source>
</evidence>
<dbReference type="PANTHER" id="PTHR10625">
    <property type="entry name" value="HISTONE DEACETYLASE HDAC1-RELATED"/>
    <property type="match status" value="1"/>
</dbReference>
<protein>
    <submittedName>
        <fullName evidence="7">Histone deacetylase family protein</fullName>
    </submittedName>
</protein>
<dbReference type="InterPro" id="IPR000286">
    <property type="entry name" value="HDACs"/>
</dbReference>
<dbReference type="Proteomes" id="UP000266302">
    <property type="component" value="Unassembled WGS sequence"/>
</dbReference>
<dbReference type="PANTHER" id="PTHR10625:SF17">
    <property type="entry name" value="HISTONE DEACETYLASE 8"/>
    <property type="match status" value="1"/>
</dbReference>
<evidence type="ECO:0000256" key="1">
    <source>
        <dbReference type="ARBA" id="ARBA00001947"/>
    </source>
</evidence>
<dbReference type="PROSITE" id="PS50206">
    <property type="entry name" value="RHODANESE_3"/>
    <property type="match status" value="1"/>
</dbReference>
<comment type="cofactor">
    <cofactor evidence="1">
        <name>Zn(2+)</name>
        <dbReference type="ChEBI" id="CHEBI:29105"/>
    </cofactor>
</comment>
<dbReference type="InterPro" id="IPR037138">
    <property type="entry name" value="His_deacetylse_dom_sf"/>
</dbReference>
<dbReference type="GO" id="GO:0016787">
    <property type="term" value="F:hydrolase activity"/>
    <property type="evidence" value="ECO:0007669"/>
    <property type="project" value="UniProtKB-KW"/>
</dbReference>
<dbReference type="Pfam" id="PF00850">
    <property type="entry name" value="Hist_deacetyl"/>
    <property type="match status" value="1"/>
</dbReference>
<dbReference type="PRINTS" id="PR01270">
    <property type="entry name" value="HDASUPER"/>
</dbReference>
<evidence type="ECO:0000256" key="3">
    <source>
        <dbReference type="ARBA" id="ARBA00022723"/>
    </source>
</evidence>
<dbReference type="GO" id="GO:0046872">
    <property type="term" value="F:metal ion binding"/>
    <property type="evidence" value="ECO:0007669"/>
    <property type="project" value="UniProtKB-KW"/>
</dbReference>
<dbReference type="Gene3D" id="3.40.800.20">
    <property type="entry name" value="Histone deacetylase domain"/>
    <property type="match status" value="1"/>
</dbReference>
<evidence type="ECO:0000256" key="4">
    <source>
        <dbReference type="ARBA" id="ARBA00022801"/>
    </source>
</evidence>
<evidence type="ECO:0000256" key="5">
    <source>
        <dbReference type="ARBA" id="ARBA00022833"/>
    </source>
</evidence>
<dbReference type="CDD" id="cd10001">
    <property type="entry name" value="HDAC_classII_APAH"/>
    <property type="match status" value="1"/>
</dbReference>
<keyword evidence="3" id="KW-0479">Metal-binding</keyword>
<name>A0A398CBC3_9BURK</name>
<evidence type="ECO:0000256" key="2">
    <source>
        <dbReference type="ARBA" id="ARBA00005947"/>
    </source>
</evidence>
<keyword evidence="4" id="KW-0378">Hydrolase</keyword>
<reference evidence="7 8" key="1">
    <citation type="submission" date="2018-09" db="EMBL/GenBank/DDBJ databases">
        <title>Draft genome of Simplicispira sp. NY-02.</title>
        <authorList>
            <person name="Im W.T."/>
        </authorList>
    </citation>
    <scope>NUCLEOTIDE SEQUENCE [LARGE SCALE GENOMIC DNA]</scope>
    <source>
        <strain evidence="7 8">NY-02</strain>
    </source>
</reference>
<dbReference type="EMBL" id="QXJC01000001">
    <property type="protein sequence ID" value="RIE00073.1"/>
    <property type="molecule type" value="Genomic_DNA"/>
</dbReference>
<dbReference type="SUPFAM" id="SSF52768">
    <property type="entry name" value="Arginase/deacetylase"/>
    <property type="match status" value="1"/>
</dbReference>
<evidence type="ECO:0000313" key="8">
    <source>
        <dbReference type="Proteomes" id="UP000266302"/>
    </source>
</evidence>
<dbReference type="OrthoDB" id="9808367at2"/>
<dbReference type="InterPro" id="IPR023696">
    <property type="entry name" value="Ureohydrolase_dom_sf"/>
</dbReference>
<accession>A0A398CBC3</accession>